<dbReference type="PANTHER" id="PTHR11964">
    <property type="entry name" value="S-ADENOSYLMETHIONINE SYNTHETASE"/>
    <property type="match status" value="1"/>
</dbReference>
<dbReference type="CDD" id="cd18079">
    <property type="entry name" value="S-AdoMet_synt"/>
    <property type="match status" value="1"/>
</dbReference>
<evidence type="ECO:0000256" key="2">
    <source>
        <dbReference type="ARBA" id="ARBA00009685"/>
    </source>
</evidence>
<evidence type="ECO:0000256" key="5">
    <source>
        <dbReference type="ARBA" id="ARBA00022723"/>
    </source>
</evidence>
<feature type="domain" description="S-adenosylmethionine synthetase central" evidence="14">
    <location>
        <begin position="115"/>
        <end position="232"/>
    </location>
</feature>
<comment type="function">
    <text evidence="10">Catalyzes the formation of S-adenosylmethionine (AdoMet) from methionine and ATP. The overall synthetic reaction is composed of two sequential steps, AdoMet formation and the subsequent tripolyphosphate hydrolysis which occurs prior to release of AdoMet from the enzyme.</text>
</comment>
<comment type="cofactor">
    <cofactor evidence="10">
        <name>Mg(2+)</name>
        <dbReference type="ChEBI" id="CHEBI:18420"/>
    </cofactor>
    <text evidence="10">Binds 2 divalent ions per subunit.</text>
</comment>
<name>A0ABS3GW26_9ENTE</name>
<feature type="binding site" description="in other chain" evidence="10">
    <location>
        <position position="56"/>
    </location>
    <ligand>
        <name>L-methionine</name>
        <dbReference type="ChEBI" id="CHEBI:57844"/>
        <note>ligand shared between two neighboring subunits</note>
    </ligand>
</feature>
<dbReference type="Proteomes" id="UP000664632">
    <property type="component" value="Unassembled WGS sequence"/>
</dbReference>
<comment type="pathway">
    <text evidence="1 10">Amino-acid biosynthesis; S-adenosyl-L-methionine biosynthesis; S-adenosyl-L-methionine from L-methionine: step 1/1.</text>
</comment>
<keyword evidence="5 10" id="KW-0479">Metal-binding</keyword>
<reference evidence="16 17" key="1">
    <citation type="submission" date="2021-03" db="EMBL/GenBank/DDBJ databases">
        <title>Enterococcal diversity collection.</title>
        <authorList>
            <person name="Gilmore M.S."/>
            <person name="Schwartzman J."/>
            <person name="Van Tyne D."/>
            <person name="Martin M."/>
            <person name="Earl A.M."/>
            <person name="Manson A.L."/>
            <person name="Straub T."/>
            <person name="Salamzade R."/>
            <person name="Saavedra J."/>
            <person name="Lebreton F."/>
            <person name="Prichula J."/>
            <person name="Schaufler K."/>
            <person name="Gaca A."/>
            <person name="Sgardioli B."/>
            <person name="Wagenaar J."/>
            <person name="Strong T."/>
        </authorList>
    </citation>
    <scope>NUCLEOTIDE SEQUENCE [LARGE SCALE GENOMIC DNA]</scope>
    <source>
        <strain evidence="16 17">DIV0869a</strain>
    </source>
</reference>
<keyword evidence="9 10" id="KW-0630">Potassium</keyword>
<dbReference type="Gene3D" id="3.30.300.10">
    <property type="match status" value="3"/>
</dbReference>
<evidence type="ECO:0000256" key="6">
    <source>
        <dbReference type="ARBA" id="ARBA00022741"/>
    </source>
</evidence>
<evidence type="ECO:0000256" key="12">
    <source>
        <dbReference type="RuleBase" id="RU004462"/>
    </source>
</evidence>
<feature type="binding site" description="in other chain" evidence="10">
    <location>
        <begin position="164"/>
        <end position="166"/>
    </location>
    <ligand>
        <name>ATP</name>
        <dbReference type="ChEBI" id="CHEBI:30616"/>
        <note>ligand shared between two neighboring subunits</note>
    </ligand>
</feature>
<feature type="binding site" evidence="10">
    <location>
        <position position="267"/>
    </location>
    <ligand>
        <name>ATP</name>
        <dbReference type="ChEBI" id="CHEBI:30616"/>
        <note>ligand shared between two neighboring subunits</note>
    </ligand>
</feature>
<evidence type="ECO:0000259" key="14">
    <source>
        <dbReference type="Pfam" id="PF02772"/>
    </source>
</evidence>
<feature type="binding site" description="in other chain" evidence="10">
    <location>
        <position position="271"/>
    </location>
    <ligand>
        <name>L-methionine</name>
        <dbReference type="ChEBI" id="CHEBI:57844"/>
        <note>ligand shared between two neighboring subunits</note>
    </ligand>
</feature>
<feature type="binding site" evidence="10">
    <location>
        <position position="240"/>
    </location>
    <ligand>
        <name>L-methionine</name>
        <dbReference type="ChEBI" id="CHEBI:57844"/>
        <note>ligand shared between two neighboring subunits</note>
    </ligand>
</feature>
<dbReference type="NCBIfam" id="TIGR01034">
    <property type="entry name" value="metK"/>
    <property type="match status" value="1"/>
</dbReference>
<dbReference type="Pfam" id="PF02773">
    <property type="entry name" value="S-AdoMet_synt_C"/>
    <property type="match status" value="1"/>
</dbReference>
<keyword evidence="10" id="KW-0963">Cytoplasm</keyword>
<accession>A0ABS3GW26</accession>
<gene>
    <name evidence="10" type="primary">metK</name>
    <name evidence="16" type="ORF">JZO69_01440</name>
</gene>
<dbReference type="InterPro" id="IPR002133">
    <property type="entry name" value="S-AdoMet_synthetase"/>
</dbReference>
<dbReference type="InterPro" id="IPR022636">
    <property type="entry name" value="S-AdoMet_synthetase_sfam"/>
</dbReference>
<dbReference type="EMBL" id="JAFLWD010000003">
    <property type="protein sequence ID" value="MBO0439025.1"/>
    <property type="molecule type" value="Genomic_DNA"/>
</dbReference>
<comment type="similarity">
    <text evidence="2 10 12">Belongs to the AdoMet synthase family.</text>
</comment>
<evidence type="ECO:0000256" key="1">
    <source>
        <dbReference type="ARBA" id="ARBA00005224"/>
    </source>
</evidence>
<feature type="domain" description="S-adenosylmethionine synthetase C-terminal" evidence="15">
    <location>
        <begin position="235"/>
        <end position="371"/>
    </location>
</feature>
<keyword evidence="6 10" id="KW-0547">Nucleotide-binding</keyword>
<keyword evidence="4 10" id="KW-0808">Transferase</keyword>
<feature type="region of interest" description="Flexible loop" evidence="10">
    <location>
        <begin position="99"/>
        <end position="109"/>
    </location>
</feature>
<evidence type="ECO:0000259" key="13">
    <source>
        <dbReference type="Pfam" id="PF00438"/>
    </source>
</evidence>
<feature type="binding site" evidence="10">
    <location>
        <position position="263"/>
    </location>
    <ligand>
        <name>ATP</name>
        <dbReference type="ChEBI" id="CHEBI:30616"/>
        <note>ligand shared between two neighboring subunits</note>
    </ligand>
</feature>
<protein>
    <recommendedName>
        <fullName evidence="10">S-adenosylmethionine synthase</fullName>
        <shortName evidence="10">AdoMet synthase</shortName>
        <ecNumber evidence="10">2.5.1.6</ecNumber>
    </recommendedName>
    <alternativeName>
        <fullName evidence="10">MAT</fullName>
    </alternativeName>
    <alternativeName>
        <fullName evidence="10">Methionine adenosyltransferase</fullName>
    </alternativeName>
</protein>
<feature type="domain" description="S-adenosylmethionine synthetase N-terminal" evidence="13">
    <location>
        <begin position="4"/>
        <end position="101"/>
    </location>
</feature>
<dbReference type="InterPro" id="IPR022629">
    <property type="entry name" value="S-AdoMet_synt_central"/>
</dbReference>
<dbReference type="HAMAP" id="MF_00086">
    <property type="entry name" value="S_AdoMet_synth1"/>
    <property type="match status" value="1"/>
</dbReference>
<dbReference type="PIRSF" id="PIRSF000497">
    <property type="entry name" value="MAT"/>
    <property type="match status" value="1"/>
</dbReference>
<comment type="catalytic activity">
    <reaction evidence="10">
        <text>L-methionine + ATP + H2O = S-adenosyl-L-methionine + phosphate + diphosphate</text>
        <dbReference type="Rhea" id="RHEA:21080"/>
        <dbReference type="ChEBI" id="CHEBI:15377"/>
        <dbReference type="ChEBI" id="CHEBI:30616"/>
        <dbReference type="ChEBI" id="CHEBI:33019"/>
        <dbReference type="ChEBI" id="CHEBI:43474"/>
        <dbReference type="ChEBI" id="CHEBI:57844"/>
        <dbReference type="ChEBI" id="CHEBI:59789"/>
        <dbReference type="EC" id="2.5.1.6"/>
    </reaction>
</comment>
<evidence type="ECO:0000313" key="16">
    <source>
        <dbReference type="EMBL" id="MBO0439025.1"/>
    </source>
</evidence>
<proteinExistence type="inferred from homology"/>
<dbReference type="SUPFAM" id="SSF55973">
    <property type="entry name" value="S-adenosylmethionine synthetase"/>
    <property type="match status" value="3"/>
</dbReference>
<keyword evidence="3 10" id="KW-0554">One-carbon metabolism</keyword>
<dbReference type="GO" id="GO:0004478">
    <property type="term" value="F:methionine adenosyltransferase activity"/>
    <property type="evidence" value="ECO:0007669"/>
    <property type="project" value="UniProtKB-EC"/>
</dbReference>
<dbReference type="InterPro" id="IPR022631">
    <property type="entry name" value="ADOMET_SYNTHASE_CS"/>
</dbReference>
<feature type="binding site" description="in other chain" evidence="10">
    <location>
        <begin position="246"/>
        <end position="247"/>
    </location>
    <ligand>
        <name>ATP</name>
        <dbReference type="ChEBI" id="CHEBI:30616"/>
        <note>ligand shared between two neighboring subunits</note>
    </ligand>
</feature>
<evidence type="ECO:0000256" key="8">
    <source>
        <dbReference type="ARBA" id="ARBA00022842"/>
    </source>
</evidence>
<dbReference type="Pfam" id="PF00438">
    <property type="entry name" value="S-AdoMet_synt_N"/>
    <property type="match status" value="1"/>
</dbReference>
<comment type="subcellular location">
    <subcellularLocation>
        <location evidence="10 11">Cytoplasm</location>
    </subcellularLocation>
</comment>
<feature type="binding site" description="in other chain" evidence="10">
    <location>
        <begin position="231"/>
        <end position="232"/>
    </location>
    <ligand>
        <name>ATP</name>
        <dbReference type="ChEBI" id="CHEBI:30616"/>
        <note>ligand shared between two neighboring subunits</note>
    </ligand>
</feature>
<evidence type="ECO:0000256" key="7">
    <source>
        <dbReference type="ARBA" id="ARBA00022840"/>
    </source>
</evidence>
<comment type="caution">
    <text evidence="16">The sequence shown here is derived from an EMBL/GenBank/DDBJ whole genome shotgun (WGS) entry which is preliminary data.</text>
</comment>
<dbReference type="InterPro" id="IPR022630">
    <property type="entry name" value="S-AdoMet_synt_C"/>
</dbReference>
<sequence length="398" mass="43474">MEETYFTSESVTEGHPDKIADQISDAILDAVLEQDSNGRVACEVAVTTGLVLIFGEITTNANVNYRNVARETIKSIGYSENLLGFNGDSCAILVALDEQSPDIAQGLTNENNDKLGAGDQGMMFGFATNETPEYLPLPIALSHRIAKRLSIVRKENILDYLKPDGKCQVTVEYDSNGEAKRIEAIVVSTQHSEDVNKTVMEQDMIKHVINPVIPNGLLDENTKFYINPSGKFVTGGPQGDAGLTGRKIIVDTYGGFSSHGGGAFSGKDATKVDRSGAYMARYIAKNIVASGLAKKCEIQLAYAIGLETPISVVLNTFGTAEAIEEIIAEAVKMNFDLTPRGIIKQLHLDQPVFSETATYGHFGNNKYTWEQVDQQEKLKKTVESLLLLSSQKNYYKIK</sequence>
<feature type="binding site" evidence="10">
    <location>
        <position position="17"/>
    </location>
    <ligand>
        <name>Mg(2+)</name>
        <dbReference type="ChEBI" id="CHEBI:18420"/>
    </ligand>
</feature>
<evidence type="ECO:0000259" key="15">
    <source>
        <dbReference type="Pfam" id="PF02773"/>
    </source>
</evidence>
<evidence type="ECO:0000256" key="11">
    <source>
        <dbReference type="RuleBase" id="RU000542"/>
    </source>
</evidence>
<keyword evidence="8 10" id="KW-0460">Magnesium</keyword>
<evidence type="ECO:0000256" key="10">
    <source>
        <dbReference type="HAMAP-Rule" id="MF_00086"/>
    </source>
</evidence>
<dbReference type="PROSITE" id="PS00376">
    <property type="entry name" value="ADOMET_SYNTHASE_1"/>
    <property type="match status" value="1"/>
</dbReference>
<comment type="cofactor">
    <cofactor evidence="10">
        <name>K(+)</name>
        <dbReference type="ChEBI" id="CHEBI:29103"/>
    </cofactor>
    <text evidence="10">Binds 1 potassium ion per subunit.</text>
</comment>
<comment type="subunit">
    <text evidence="10">Homotetramer; dimer of dimers.</text>
</comment>
<dbReference type="InterPro" id="IPR022628">
    <property type="entry name" value="S-AdoMet_synt_N"/>
</dbReference>
<organism evidence="16 17">
    <name type="scientific">Candidatus Enterococcus ikei</name>
    <dbReference type="NCBI Taxonomy" id="2815326"/>
    <lineage>
        <taxon>Bacteria</taxon>
        <taxon>Bacillati</taxon>
        <taxon>Bacillota</taxon>
        <taxon>Bacilli</taxon>
        <taxon>Lactobacillales</taxon>
        <taxon>Enterococcaceae</taxon>
        <taxon>Enterococcus</taxon>
    </lineage>
</organism>
<feature type="binding site" description="in other chain" evidence="10">
    <location>
        <position position="99"/>
    </location>
    <ligand>
        <name>L-methionine</name>
        <dbReference type="ChEBI" id="CHEBI:57844"/>
        <note>ligand shared between two neighboring subunits</note>
    </ligand>
</feature>
<feature type="binding site" description="in other chain" evidence="10">
    <location>
        <position position="15"/>
    </location>
    <ligand>
        <name>ATP</name>
        <dbReference type="ChEBI" id="CHEBI:30616"/>
        <note>ligand shared between two neighboring subunits</note>
    </ligand>
</feature>
<dbReference type="PROSITE" id="PS00377">
    <property type="entry name" value="ADOMET_SYNTHASE_2"/>
    <property type="match status" value="1"/>
</dbReference>
<evidence type="ECO:0000256" key="4">
    <source>
        <dbReference type="ARBA" id="ARBA00022679"/>
    </source>
</evidence>
<keyword evidence="17" id="KW-1185">Reference proteome</keyword>
<evidence type="ECO:0000256" key="3">
    <source>
        <dbReference type="ARBA" id="ARBA00022563"/>
    </source>
</evidence>
<keyword evidence="7 10" id="KW-0067">ATP-binding</keyword>
<feature type="binding site" evidence="10">
    <location>
        <position position="43"/>
    </location>
    <ligand>
        <name>K(+)</name>
        <dbReference type="ChEBI" id="CHEBI:29103"/>
    </ligand>
</feature>
<dbReference type="Pfam" id="PF02772">
    <property type="entry name" value="S-AdoMet_synt_M"/>
    <property type="match status" value="1"/>
</dbReference>
<evidence type="ECO:0000256" key="9">
    <source>
        <dbReference type="ARBA" id="ARBA00022958"/>
    </source>
</evidence>
<evidence type="ECO:0000313" key="17">
    <source>
        <dbReference type="Proteomes" id="UP000664632"/>
    </source>
</evidence>
<dbReference type="EC" id="2.5.1.6" evidence="10"/>
<feature type="binding site" evidence="10">
    <location>
        <position position="240"/>
    </location>
    <ligand>
        <name>ATP</name>
        <dbReference type="ChEBI" id="CHEBI:30616"/>
        <note>ligand shared between two neighboring subunits</note>
    </ligand>
</feature>